<dbReference type="EMBL" id="LGZN01000037">
    <property type="protein sequence ID" value="KNF67364.1"/>
    <property type="molecule type" value="Genomic_DNA"/>
</dbReference>
<dbReference type="RefSeq" id="WP_000555551.1">
    <property type="nucleotide sequence ID" value="NZ_BFZV01000033.1"/>
</dbReference>
<protein>
    <submittedName>
        <fullName evidence="1">Lysozyme family protein</fullName>
    </submittedName>
</protein>
<organism evidence="1 2">
    <name type="scientific">Escherichia coli</name>
    <dbReference type="NCBI Taxonomy" id="562"/>
    <lineage>
        <taxon>Bacteria</taxon>
        <taxon>Pseudomonadati</taxon>
        <taxon>Pseudomonadota</taxon>
        <taxon>Gammaproteobacteria</taxon>
        <taxon>Enterobacterales</taxon>
        <taxon>Enterobacteriaceae</taxon>
        <taxon>Escherichia</taxon>
    </lineage>
</organism>
<reference evidence="1 2" key="1">
    <citation type="submission" date="2015-07" db="EMBL/GenBank/DDBJ databases">
        <title>Genome sequences of 64 non-O157:H7 Shiga toxin-producing Escherichia coli strains.</title>
        <authorList>
            <person name="Gonzalez-Escalona N."/>
            <person name="Toro M."/>
            <person name="Timme R."/>
            <person name="Payne J."/>
        </authorList>
    </citation>
    <scope>NUCLEOTIDE SEQUENCE [LARGE SCALE GENOMIC DNA]</scope>
    <source>
        <strain evidence="1 2">CFSAN026843</strain>
    </source>
</reference>
<proteinExistence type="predicted"/>
<dbReference type="Proteomes" id="UP000037564">
    <property type="component" value="Unassembled WGS sequence"/>
</dbReference>
<gene>
    <name evidence="1" type="ORF">WR15_16615</name>
</gene>
<dbReference type="PATRIC" id="fig|562.11293.peg.5778"/>
<name>A0A0B0VS72_ECOLX</name>
<comment type="caution">
    <text evidence="1">The sequence shown here is derived from an EMBL/GenBank/DDBJ whole genome shotgun (WGS) entry which is preliminary data.</text>
</comment>
<evidence type="ECO:0000313" key="2">
    <source>
        <dbReference type="Proteomes" id="UP000037564"/>
    </source>
</evidence>
<dbReference type="AlphaFoldDB" id="A0A0B0VS72"/>
<accession>A0A0B0VS72</accession>
<evidence type="ECO:0000313" key="1">
    <source>
        <dbReference type="EMBL" id="KNF67364.1"/>
    </source>
</evidence>
<sequence>MHSFLQFLRDDNPGSSEDLLNFVISDDLKYELGMLFSSRPLYHETDDLPFVNSSVLNYGIKASVYGVSASEHSDTVNSEISSRILITLQRYESRLGNPVVEHLFSDDNYSFFSVTALFFMDSVKFCIKWDKHSGEFSLDE</sequence>